<dbReference type="OrthoDB" id="2879487at2"/>
<evidence type="ECO:0000256" key="1">
    <source>
        <dbReference type="SAM" id="MobiDB-lite"/>
    </source>
</evidence>
<feature type="compositionally biased region" description="Polar residues" evidence="1">
    <location>
        <begin position="107"/>
        <end position="120"/>
    </location>
</feature>
<dbReference type="Proteomes" id="UP000561326">
    <property type="component" value="Unassembled WGS sequence"/>
</dbReference>
<gene>
    <name evidence="2" type="ORF">HF838_03785</name>
</gene>
<feature type="region of interest" description="Disordered" evidence="1">
    <location>
        <begin position="101"/>
        <end position="120"/>
    </location>
</feature>
<proteinExistence type="predicted"/>
<dbReference type="RefSeq" id="WP_021620715.1">
    <property type="nucleotide sequence ID" value="NZ_CABKST010000101.1"/>
</dbReference>
<sequence>MNGIRGAASLFGNNRGMRQRMIPRFRNKRNNRNIMALSLLALGIGATVYGMTRGRDNRGMWQQATENVMDDSVQATRSGMETAADSTDDVLDAIAQATEETVDATDTVRNVAQSSTYRDS</sequence>
<dbReference type="GeneID" id="92838541"/>
<accession>A0A848CJC3</accession>
<name>A0A848CJC3_ANEAE</name>
<protein>
    <submittedName>
        <fullName evidence="2">Uncharacterized protein</fullName>
    </submittedName>
</protein>
<dbReference type="AlphaFoldDB" id="A0A848CJC3"/>
<comment type="caution">
    <text evidence="2">The sequence shown here is derived from an EMBL/GenBank/DDBJ whole genome shotgun (WGS) entry which is preliminary data.</text>
</comment>
<dbReference type="EMBL" id="JABAGO010000003">
    <property type="protein sequence ID" value="NME97374.1"/>
    <property type="molecule type" value="Genomic_DNA"/>
</dbReference>
<evidence type="ECO:0000313" key="2">
    <source>
        <dbReference type="EMBL" id="NME97374.1"/>
    </source>
</evidence>
<evidence type="ECO:0000313" key="3">
    <source>
        <dbReference type="Proteomes" id="UP000561326"/>
    </source>
</evidence>
<reference evidence="2 3" key="1">
    <citation type="submission" date="2020-04" db="EMBL/GenBank/DDBJ databases">
        <authorList>
            <person name="Hitch T.C.A."/>
            <person name="Wylensek D."/>
            <person name="Clavel T."/>
        </authorList>
    </citation>
    <scope>NUCLEOTIDE SEQUENCE [LARGE SCALE GENOMIC DNA]</scope>
    <source>
        <strain evidence="2 3">WB01_D5_05</strain>
    </source>
</reference>
<organism evidence="2 3">
    <name type="scientific">Aneurinibacillus aneurinilyticus</name>
    <name type="common">Bacillus aneurinolyticus</name>
    <dbReference type="NCBI Taxonomy" id="1391"/>
    <lineage>
        <taxon>Bacteria</taxon>
        <taxon>Bacillati</taxon>
        <taxon>Bacillota</taxon>
        <taxon>Bacilli</taxon>
        <taxon>Bacillales</taxon>
        <taxon>Paenibacillaceae</taxon>
        <taxon>Aneurinibacillus group</taxon>
        <taxon>Aneurinibacillus</taxon>
    </lineage>
</organism>